<dbReference type="Pfam" id="PF00497">
    <property type="entry name" value="SBP_bac_3"/>
    <property type="match status" value="1"/>
</dbReference>
<gene>
    <name evidence="5" type="ORF">I4641_04100</name>
</gene>
<protein>
    <submittedName>
        <fullName evidence="5">Amino acid ABC transporter substrate-binding protein</fullName>
    </submittedName>
</protein>
<reference evidence="5" key="1">
    <citation type="journal article" date="2021" name="Antonie Van Leeuwenhoek">
        <title>Draft genome and description of Waterburya agarophytonicola gen. nov. sp. nov. (Pleurocapsales, Cyanobacteria): a seaweed symbiont.</title>
        <authorList>
            <person name="Bonthond G."/>
            <person name="Shalygin S."/>
            <person name="Bayer T."/>
            <person name="Weinberger F."/>
        </authorList>
    </citation>
    <scope>NUCLEOTIDE SEQUENCE</scope>
    <source>
        <strain evidence="5">KI4</strain>
    </source>
</reference>
<dbReference type="CDD" id="cd13692">
    <property type="entry name" value="PBP2_BztA"/>
    <property type="match status" value="1"/>
</dbReference>
<keyword evidence="3" id="KW-0732">Signal</keyword>
<comment type="caution">
    <text evidence="5">The sequence shown here is derived from an EMBL/GenBank/DDBJ whole genome shotgun (WGS) entry which is preliminary data.</text>
</comment>
<dbReference type="SUPFAM" id="SSF53850">
    <property type="entry name" value="Periplasmic binding protein-like II"/>
    <property type="match status" value="1"/>
</dbReference>
<comment type="similarity">
    <text evidence="1">Belongs to the bacterial solute-binding protein 3 family.</text>
</comment>
<evidence type="ECO:0000256" key="1">
    <source>
        <dbReference type="ARBA" id="ARBA00010333"/>
    </source>
</evidence>
<keyword evidence="2" id="KW-0813">Transport</keyword>
<evidence type="ECO:0000256" key="3">
    <source>
        <dbReference type="ARBA" id="ARBA00022729"/>
    </source>
</evidence>
<dbReference type="GO" id="GO:0006865">
    <property type="term" value="P:amino acid transport"/>
    <property type="evidence" value="ECO:0007669"/>
    <property type="project" value="TreeGrafter"/>
</dbReference>
<dbReference type="Gene3D" id="3.40.190.10">
    <property type="entry name" value="Periplasmic binding protein-like II"/>
    <property type="match status" value="2"/>
</dbReference>
<dbReference type="PANTHER" id="PTHR30085">
    <property type="entry name" value="AMINO ACID ABC TRANSPORTER PERMEASE"/>
    <property type="match status" value="1"/>
</dbReference>
<dbReference type="PANTHER" id="PTHR30085:SF7">
    <property type="entry name" value="AMINO-ACID ABC TRANSPORTER-BINDING PROTEIN YHDW-RELATED"/>
    <property type="match status" value="1"/>
</dbReference>
<dbReference type="SMART" id="SM00062">
    <property type="entry name" value="PBPb"/>
    <property type="match status" value="1"/>
</dbReference>
<dbReference type="Proteomes" id="UP000729733">
    <property type="component" value="Unassembled WGS sequence"/>
</dbReference>
<dbReference type="EMBL" id="JADWDC010000007">
    <property type="protein sequence ID" value="MCC0176162.1"/>
    <property type="molecule type" value="Genomic_DNA"/>
</dbReference>
<feature type="domain" description="Solute-binding protein family 3/N-terminal" evidence="4">
    <location>
        <begin position="56"/>
        <end position="284"/>
    </location>
</feature>
<evidence type="ECO:0000313" key="6">
    <source>
        <dbReference type="Proteomes" id="UP000729733"/>
    </source>
</evidence>
<evidence type="ECO:0000256" key="2">
    <source>
        <dbReference type="ARBA" id="ARBA00022448"/>
    </source>
</evidence>
<dbReference type="InterPro" id="IPR051455">
    <property type="entry name" value="Bact_solute-bind_prot3"/>
</dbReference>
<dbReference type="InterPro" id="IPR001638">
    <property type="entry name" value="Solute-binding_3/MltF_N"/>
</dbReference>
<name>A0A964BPW5_9CYAN</name>
<organism evidence="5 6">
    <name type="scientific">Waterburya agarophytonicola KI4</name>
    <dbReference type="NCBI Taxonomy" id="2874699"/>
    <lineage>
        <taxon>Bacteria</taxon>
        <taxon>Bacillati</taxon>
        <taxon>Cyanobacteriota</taxon>
        <taxon>Cyanophyceae</taxon>
        <taxon>Pleurocapsales</taxon>
        <taxon>Hyellaceae</taxon>
        <taxon>Waterburya</taxon>
        <taxon>Waterburya agarophytonicola</taxon>
    </lineage>
</organism>
<proteinExistence type="inferred from homology"/>
<evidence type="ECO:0000259" key="4">
    <source>
        <dbReference type="SMART" id="SM00062"/>
    </source>
</evidence>
<evidence type="ECO:0000313" key="5">
    <source>
        <dbReference type="EMBL" id="MCC0176162.1"/>
    </source>
</evidence>
<accession>A0A964BPW5</accession>
<keyword evidence="6" id="KW-1185">Reference proteome</keyword>
<sequence length="358" mass="40189">MIKPIFRLLLLALMLTTIWGCTERNRQRLGKSNEIEQLENGADLDNRLNTIKKRGKLICGIDDRLPGFSYKESDGSYSGISVDLCRAIAVVLFEDTSKVEFRHLNSQERFTAVASGEVDILSRNTTWTFSRDTSGGLDFPPTNFYDGQGLLVAEDSEINNLNDLNGKSVCVAANTTAENNLGIQMRKRNLAYTPITFEDTETMYRSYESQDCQVVTSDRSDLIARRTSFTNPGAHKVLDLVFSKEPLGPVIANGEPEWFDVVEWVFYATIKAEEMGINSQNIDRFAQTKNPAIRRFLGMEEDLGKNIGLSQDFAQKIIKSVGNYGEIYDRNIGKPFDLSRGENNLVKNGGLLHSPPFR</sequence>
<dbReference type="AlphaFoldDB" id="A0A964BPW5"/>